<feature type="region of interest" description="Disordered" evidence="1">
    <location>
        <begin position="121"/>
        <end position="143"/>
    </location>
</feature>
<dbReference type="AlphaFoldDB" id="A0A212TF51"/>
<evidence type="ECO:0000313" key="3">
    <source>
        <dbReference type="EMBL" id="SNC64633.1"/>
    </source>
</evidence>
<reference evidence="3 4" key="1">
    <citation type="submission" date="2017-06" db="EMBL/GenBank/DDBJ databases">
        <authorList>
            <person name="Kim H.J."/>
            <person name="Triplett B.A."/>
        </authorList>
    </citation>
    <scope>NUCLEOTIDE SEQUENCE [LARGE SCALE GENOMIC DNA]</scope>
    <source>
        <strain evidence="3 4">DSM 22179</strain>
    </source>
</reference>
<gene>
    <name evidence="3" type="ORF">SAMN05445756_1151</name>
</gene>
<keyword evidence="4" id="KW-1185">Reference proteome</keyword>
<name>A0A212TF51_9MICO</name>
<proteinExistence type="predicted"/>
<dbReference type="Gene3D" id="1.20.120.20">
    <property type="entry name" value="Apolipoprotein"/>
    <property type="match status" value="1"/>
</dbReference>
<sequence length="496" mass="54601">MRILGRVSDQLQNALLIAAVVCAVLALLLGGWLVAQVTSLRRQRFVSVRALAEGSRRSLSSRQGEQPRFAAPAVRTGVDSLALKRALDRAASRQQKALEQMRAEIEDARRQVQEVSREFGSVRQQASTDTQSIQQVSTQTTSRVQTMEEQVESLRTQIESLGSQLNRAEQQIGEHEQAVGRLGHATDELRTRQDSSLEDLRSQQQSETQAIRTLAQNETQELRARHEETRQDLRARQEEAQRELRRLEDEQVALTEAVRKDRSLVDVLDRGLGGVATAVDELRAGQSAVSERAERLDQRVGTVEQELGGRVDTVERSLADRIEQAVGQLAERIGGVEQGLGERVGTVEQDLGQRIGLVDTEARSQAERLVTLEGHAEKADSRLVSLDEAVRELFGVTAAHDERIKVTEHRTTGAIADIALVRYDAFGDMGGRMSFSVALLDAVGDGIVISSLNGRAHSQTYAKSVTEGRGNTKLTDEELQAVTAARGMDSRNVARQ</sequence>
<organism evidence="3 4">
    <name type="scientific">Kytococcus aerolatus</name>
    <dbReference type="NCBI Taxonomy" id="592308"/>
    <lineage>
        <taxon>Bacteria</taxon>
        <taxon>Bacillati</taxon>
        <taxon>Actinomycetota</taxon>
        <taxon>Actinomycetes</taxon>
        <taxon>Micrococcales</taxon>
        <taxon>Kytococcaceae</taxon>
        <taxon>Kytococcus</taxon>
    </lineage>
</organism>
<dbReference type="Gene3D" id="1.20.1170.10">
    <property type="match status" value="1"/>
</dbReference>
<evidence type="ECO:0000256" key="2">
    <source>
        <dbReference type="SAM" id="Phobius"/>
    </source>
</evidence>
<evidence type="ECO:0000256" key="1">
    <source>
        <dbReference type="SAM" id="MobiDB-lite"/>
    </source>
</evidence>
<dbReference type="Pfam" id="PF14584">
    <property type="entry name" value="DUF4446"/>
    <property type="match status" value="1"/>
</dbReference>
<evidence type="ECO:0000313" key="4">
    <source>
        <dbReference type="Proteomes" id="UP000198122"/>
    </source>
</evidence>
<keyword evidence="2" id="KW-1133">Transmembrane helix</keyword>
<keyword evidence="2" id="KW-0472">Membrane</keyword>
<accession>A0A212TF51</accession>
<dbReference type="Proteomes" id="UP000198122">
    <property type="component" value="Unassembled WGS sequence"/>
</dbReference>
<dbReference type="EMBL" id="FYEZ01000001">
    <property type="protein sequence ID" value="SNC64633.1"/>
    <property type="molecule type" value="Genomic_DNA"/>
</dbReference>
<feature type="transmembrane region" description="Helical" evidence="2">
    <location>
        <begin position="14"/>
        <end position="35"/>
    </location>
</feature>
<keyword evidence="2" id="KW-0812">Transmembrane</keyword>
<feature type="compositionally biased region" description="Low complexity" evidence="1">
    <location>
        <begin position="127"/>
        <end position="143"/>
    </location>
</feature>
<protein>
    <submittedName>
        <fullName evidence="3">Uncharacterized protein</fullName>
    </submittedName>
</protein>
<dbReference type="InterPro" id="IPR027981">
    <property type="entry name" value="DUF4446"/>
</dbReference>